<dbReference type="InterPro" id="IPR012000">
    <property type="entry name" value="Thiamin_PyroP_enz_cen_dom"/>
</dbReference>
<name>A0ABU4WFH8_9BACT</name>
<keyword evidence="10 11" id="KW-0100">Branched-chain amino acid biosynthesis</keyword>
<dbReference type="GO" id="GO:0003984">
    <property type="term" value="F:acetolactate synthase activity"/>
    <property type="evidence" value="ECO:0007669"/>
    <property type="project" value="UniProtKB-EC"/>
</dbReference>
<sequence length="613" mass="66998">MSNKIESEKAPKAKMRGSDIIVKSLEKQGVEVVFAYPGGQSIDLHDAFSKSKKIRTILPRHEQSCGFMAQGYARTTGKVGVCMTTSGPGATNVLTAIADAYMDSVPMVILTGQVFQTFIGKSAFQETDVFGMTLPIVKHSYLVLDPNDLTRIIKEAFIVASTGRPGPVLIDIPKDVQLAQIEPDFDVEADLPGLKKVPETNEDEIDALVSMIENSKQPVIYAGGGVVSAGAAELLNEFSEITGIPVAATLMGLGCANPLENKNLYWFGMHGTYAGNSAVCNSDLLITIGARFDDRITGVVSKFATGAKIVHIDIDPAEHGKNVNVALGINSDAKNALELLVKKAKDKSFKKPDLQDWICQIIRWKSEHPYPFATPEREKFITGPAAIKALYEVAKDREPIITTGVGQHQMWTPQQYIFTKPRQFISSLGAGTMGFGLPSALGVKVANPEREVIDIDGDGSFQMNIQEMATAVMEKIPVKVMMLNNQFLGMVMQWQDMFYGGNHANTNLSINPQNIAGPANPNDIYPNYIKIAEGYGWKARRVVNKDELKDALLEMLDSKEPYLLEVVIPHDEHVLPFIPPGKSAHDIIVDCVTCGKCPRAYDPKSTIKPFAQK</sequence>
<comment type="similarity">
    <text evidence="3 11">Belongs to the TPP enzyme family.</text>
</comment>
<dbReference type="Pfam" id="PF00205">
    <property type="entry name" value="TPP_enzyme_M"/>
    <property type="match status" value="1"/>
</dbReference>
<dbReference type="InterPro" id="IPR012846">
    <property type="entry name" value="Acetolactate_synth_lsu"/>
</dbReference>
<dbReference type="NCBIfam" id="TIGR00118">
    <property type="entry name" value="acolac_lg"/>
    <property type="match status" value="1"/>
</dbReference>
<dbReference type="Gene3D" id="3.40.50.1220">
    <property type="entry name" value="TPP-binding domain"/>
    <property type="match status" value="1"/>
</dbReference>
<comment type="cofactor">
    <cofactor evidence="11">
        <name>thiamine diphosphate</name>
        <dbReference type="ChEBI" id="CHEBI:58937"/>
    </cofactor>
    <text evidence="11">Binds 1 thiamine pyrophosphate per subunit.</text>
</comment>
<dbReference type="RefSeq" id="WP_370396768.1">
    <property type="nucleotide sequence ID" value="NZ_JALBUT010000004.1"/>
</dbReference>
<dbReference type="CDD" id="cd02015">
    <property type="entry name" value="TPP_AHAS"/>
    <property type="match status" value="1"/>
</dbReference>
<comment type="catalytic activity">
    <reaction evidence="11">
        <text>2 pyruvate + H(+) = (2S)-2-acetolactate + CO2</text>
        <dbReference type="Rhea" id="RHEA:25249"/>
        <dbReference type="ChEBI" id="CHEBI:15361"/>
        <dbReference type="ChEBI" id="CHEBI:15378"/>
        <dbReference type="ChEBI" id="CHEBI:16526"/>
        <dbReference type="ChEBI" id="CHEBI:58476"/>
        <dbReference type="EC" id="2.2.1.6"/>
    </reaction>
</comment>
<evidence type="ECO:0000256" key="3">
    <source>
        <dbReference type="ARBA" id="ARBA00007812"/>
    </source>
</evidence>
<evidence type="ECO:0000259" key="12">
    <source>
        <dbReference type="Pfam" id="PF00205"/>
    </source>
</evidence>
<dbReference type="InterPro" id="IPR045229">
    <property type="entry name" value="TPP_enz"/>
</dbReference>
<dbReference type="InterPro" id="IPR000399">
    <property type="entry name" value="TPP-bd_CS"/>
</dbReference>
<keyword evidence="5 11" id="KW-0028">Amino-acid biosynthesis</keyword>
<accession>A0ABU4WFH8</accession>
<dbReference type="SUPFAM" id="SSF52518">
    <property type="entry name" value="Thiamin diphosphate-binding fold (THDP-binding)"/>
    <property type="match status" value="2"/>
</dbReference>
<evidence type="ECO:0000256" key="7">
    <source>
        <dbReference type="ARBA" id="ARBA00022723"/>
    </source>
</evidence>
<evidence type="ECO:0000256" key="10">
    <source>
        <dbReference type="ARBA" id="ARBA00023304"/>
    </source>
</evidence>
<dbReference type="PANTHER" id="PTHR18968:SF13">
    <property type="entry name" value="ACETOLACTATE SYNTHASE CATALYTIC SUBUNIT, MITOCHONDRIAL"/>
    <property type="match status" value="1"/>
</dbReference>
<comment type="pathway">
    <text evidence="2 11">Amino-acid biosynthesis; L-valine biosynthesis; L-valine from pyruvate: step 1/4.</text>
</comment>
<evidence type="ECO:0000256" key="4">
    <source>
        <dbReference type="ARBA" id="ARBA00013145"/>
    </source>
</evidence>
<dbReference type="Proteomes" id="UP001275932">
    <property type="component" value="Unassembled WGS sequence"/>
</dbReference>
<evidence type="ECO:0000256" key="5">
    <source>
        <dbReference type="ARBA" id="ARBA00022605"/>
    </source>
</evidence>
<keyword evidence="9 11" id="KW-0786">Thiamine pyrophosphate</keyword>
<comment type="cofactor">
    <cofactor evidence="11">
        <name>Mg(2+)</name>
        <dbReference type="ChEBI" id="CHEBI:18420"/>
    </cofactor>
    <text evidence="11">Binds 1 Mg(2+) ion per subunit.</text>
</comment>
<evidence type="ECO:0000256" key="11">
    <source>
        <dbReference type="RuleBase" id="RU003591"/>
    </source>
</evidence>
<keyword evidence="16" id="KW-1185">Reference proteome</keyword>
<dbReference type="InterPro" id="IPR011766">
    <property type="entry name" value="TPP_enzyme_TPP-bd"/>
</dbReference>
<dbReference type="InterPro" id="IPR029061">
    <property type="entry name" value="THDP-binding"/>
</dbReference>
<gene>
    <name evidence="15" type="primary">ilvB</name>
    <name evidence="15" type="ORF">MOX91_03895</name>
</gene>
<keyword evidence="7 11" id="KW-0479">Metal-binding</keyword>
<evidence type="ECO:0000313" key="16">
    <source>
        <dbReference type="Proteomes" id="UP001275932"/>
    </source>
</evidence>
<dbReference type="CDD" id="cd07035">
    <property type="entry name" value="TPP_PYR_POX_like"/>
    <property type="match status" value="1"/>
</dbReference>
<dbReference type="EC" id="2.2.1.6" evidence="4 11"/>
<feature type="domain" description="Thiamine pyrophosphate enzyme N-terminal TPP-binding" evidence="14">
    <location>
        <begin position="15"/>
        <end position="130"/>
    </location>
</feature>
<dbReference type="Pfam" id="PF02776">
    <property type="entry name" value="TPP_enzyme_N"/>
    <property type="match status" value="1"/>
</dbReference>
<comment type="caution">
    <text evidence="15">The sequence shown here is derived from an EMBL/GenBank/DDBJ whole genome shotgun (WGS) entry which is preliminary data.</text>
</comment>
<feature type="domain" description="Thiamine pyrophosphate enzyme TPP-binding" evidence="13">
    <location>
        <begin position="404"/>
        <end position="566"/>
    </location>
</feature>
<dbReference type="PROSITE" id="PS00187">
    <property type="entry name" value="TPP_ENZYMES"/>
    <property type="match status" value="1"/>
</dbReference>
<evidence type="ECO:0000259" key="14">
    <source>
        <dbReference type="Pfam" id="PF02776"/>
    </source>
</evidence>
<evidence type="ECO:0000256" key="2">
    <source>
        <dbReference type="ARBA" id="ARBA00005025"/>
    </source>
</evidence>
<evidence type="ECO:0000313" key="15">
    <source>
        <dbReference type="EMBL" id="MDX8415321.1"/>
    </source>
</evidence>
<dbReference type="InterPro" id="IPR029035">
    <property type="entry name" value="DHS-like_NAD/FAD-binding_dom"/>
</dbReference>
<evidence type="ECO:0000259" key="13">
    <source>
        <dbReference type="Pfam" id="PF02775"/>
    </source>
</evidence>
<dbReference type="InterPro" id="IPR039368">
    <property type="entry name" value="AHAS_TPP"/>
</dbReference>
<dbReference type="PANTHER" id="PTHR18968">
    <property type="entry name" value="THIAMINE PYROPHOSPHATE ENZYMES"/>
    <property type="match status" value="1"/>
</dbReference>
<dbReference type="Pfam" id="PF02775">
    <property type="entry name" value="TPP_enzyme_C"/>
    <property type="match status" value="1"/>
</dbReference>
<dbReference type="InterPro" id="IPR012001">
    <property type="entry name" value="Thiamin_PyroP_enz_TPP-bd_dom"/>
</dbReference>
<protein>
    <recommendedName>
        <fullName evidence="4 11">Acetolactate synthase</fullName>
        <ecNumber evidence="4 11">2.2.1.6</ecNumber>
    </recommendedName>
</protein>
<keyword evidence="8 11" id="KW-0460">Magnesium</keyword>
<evidence type="ECO:0000256" key="1">
    <source>
        <dbReference type="ARBA" id="ARBA00004974"/>
    </source>
</evidence>
<reference evidence="15 16" key="1">
    <citation type="submission" date="2022-03" db="EMBL/GenBank/DDBJ databases">
        <title>Novel taxa within the pig intestine.</title>
        <authorList>
            <person name="Wylensek D."/>
            <person name="Bishof K."/>
            <person name="Afrizal A."/>
            <person name="Clavel T."/>
        </authorList>
    </citation>
    <scope>NUCLEOTIDE SEQUENCE [LARGE SCALE GENOMIC DNA]</scope>
    <source>
        <strain evidence="15 16">CLA-KB-P66</strain>
    </source>
</reference>
<proteinExistence type="inferred from homology"/>
<dbReference type="EMBL" id="JALBUT010000004">
    <property type="protein sequence ID" value="MDX8415321.1"/>
    <property type="molecule type" value="Genomic_DNA"/>
</dbReference>
<comment type="pathway">
    <text evidence="1 11">Amino-acid biosynthesis; L-isoleucine biosynthesis; L-isoleucine from 2-oxobutanoate: step 1/4.</text>
</comment>
<evidence type="ECO:0000256" key="6">
    <source>
        <dbReference type="ARBA" id="ARBA00022679"/>
    </source>
</evidence>
<feature type="domain" description="Thiamine pyrophosphate enzyme central" evidence="12">
    <location>
        <begin position="205"/>
        <end position="339"/>
    </location>
</feature>
<keyword evidence="6 11" id="KW-0808">Transferase</keyword>
<organism evidence="15 16">
    <name type="scientific">Intestinicryptomonas porci</name>
    <dbReference type="NCBI Taxonomy" id="2926320"/>
    <lineage>
        <taxon>Bacteria</taxon>
        <taxon>Pseudomonadati</taxon>
        <taxon>Verrucomicrobiota</taxon>
        <taxon>Opitutia</taxon>
        <taxon>Opitutales</taxon>
        <taxon>Intestinicryptomonaceae</taxon>
        <taxon>Intestinicryptomonas</taxon>
    </lineage>
</organism>
<evidence type="ECO:0000256" key="8">
    <source>
        <dbReference type="ARBA" id="ARBA00022842"/>
    </source>
</evidence>
<evidence type="ECO:0000256" key="9">
    <source>
        <dbReference type="ARBA" id="ARBA00023052"/>
    </source>
</evidence>
<dbReference type="Gene3D" id="3.40.50.970">
    <property type="match status" value="2"/>
</dbReference>
<dbReference type="SUPFAM" id="SSF52467">
    <property type="entry name" value="DHS-like NAD/FAD-binding domain"/>
    <property type="match status" value="1"/>
</dbReference>